<comment type="caution">
    <text evidence="2">The sequence shown here is derived from an EMBL/GenBank/DDBJ whole genome shotgun (WGS) entry which is preliminary data.</text>
</comment>
<evidence type="ECO:0000256" key="1">
    <source>
        <dbReference type="SAM" id="Phobius"/>
    </source>
</evidence>
<name>A0A7X0IW92_9HYPH</name>
<reference evidence="2 3" key="1">
    <citation type="submission" date="2020-08" db="EMBL/GenBank/DDBJ databases">
        <title>Genomic Encyclopedia of Type Strains, Phase IV (KMG-V): Genome sequencing to study the core and pangenomes of soil and plant-associated prokaryotes.</title>
        <authorList>
            <person name="Whitman W."/>
        </authorList>
    </citation>
    <scope>NUCLEOTIDE SEQUENCE [LARGE SCALE GENOMIC DNA]</scope>
    <source>
        <strain evidence="2 3">SEMIA 4060</strain>
    </source>
</reference>
<evidence type="ECO:0000313" key="2">
    <source>
        <dbReference type="EMBL" id="MBB6487797.1"/>
    </source>
</evidence>
<protein>
    <submittedName>
        <fullName evidence="2">Uncharacterized protein</fullName>
    </submittedName>
</protein>
<feature type="transmembrane region" description="Helical" evidence="1">
    <location>
        <begin position="7"/>
        <end position="27"/>
    </location>
</feature>
<keyword evidence="1" id="KW-1133">Transmembrane helix</keyword>
<dbReference type="AlphaFoldDB" id="A0A7X0IW92"/>
<gene>
    <name evidence="2" type="ORF">GGD46_005107</name>
</gene>
<dbReference type="EMBL" id="JACHBG010000016">
    <property type="protein sequence ID" value="MBB6487797.1"/>
    <property type="molecule type" value="Genomic_DNA"/>
</dbReference>
<evidence type="ECO:0000313" key="3">
    <source>
        <dbReference type="Proteomes" id="UP000565576"/>
    </source>
</evidence>
<sequence length="67" mass="7623">MKTLRIRLILDFASLALVVLCLAYWWLGNPSHERFGTALFALAIVHNVFNRRWSQTSRETSATAQGC</sequence>
<organism evidence="2 3">
    <name type="scientific">Rhizobium lusitanum</name>
    <dbReference type="NCBI Taxonomy" id="293958"/>
    <lineage>
        <taxon>Bacteria</taxon>
        <taxon>Pseudomonadati</taxon>
        <taxon>Pseudomonadota</taxon>
        <taxon>Alphaproteobacteria</taxon>
        <taxon>Hyphomicrobiales</taxon>
        <taxon>Rhizobiaceae</taxon>
        <taxon>Rhizobium/Agrobacterium group</taxon>
        <taxon>Rhizobium</taxon>
    </lineage>
</organism>
<keyword evidence="1" id="KW-0812">Transmembrane</keyword>
<keyword evidence="1" id="KW-0472">Membrane</keyword>
<dbReference type="Proteomes" id="UP000565576">
    <property type="component" value="Unassembled WGS sequence"/>
</dbReference>
<dbReference type="RefSeq" id="WP_184708989.1">
    <property type="nucleotide sequence ID" value="NZ_JACHBG010000016.1"/>
</dbReference>
<proteinExistence type="predicted"/>
<accession>A0A7X0IW92</accession>